<evidence type="ECO:0000256" key="13">
    <source>
        <dbReference type="ARBA" id="ARBA00047833"/>
    </source>
</evidence>
<dbReference type="HAMAP" id="MF_00046">
    <property type="entry name" value="MurC"/>
    <property type="match status" value="1"/>
</dbReference>
<proteinExistence type="inferred from homology"/>
<dbReference type="GO" id="GO:0071555">
    <property type="term" value="P:cell wall organization"/>
    <property type="evidence" value="ECO:0007669"/>
    <property type="project" value="UniProtKB-KW"/>
</dbReference>
<dbReference type="InterPro" id="IPR004101">
    <property type="entry name" value="Mur_ligase_C"/>
</dbReference>
<dbReference type="Gene3D" id="3.40.50.720">
    <property type="entry name" value="NAD(P)-binding Rossmann-like Domain"/>
    <property type="match status" value="1"/>
</dbReference>
<feature type="domain" description="Mur ligase N-terminal catalytic" evidence="15">
    <location>
        <begin position="63"/>
        <end position="163"/>
    </location>
</feature>
<dbReference type="Gene3D" id="3.40.1190.10">
    <property type="entry name" value="Mur-like, catalytic domain"/>
    <property type="match status" value="1"/>
</dbReference>
<evidence type="ECO:0000256" key="12">
    <source>
        <dbReference type="ARBA" id="ARBA00023316"/>
    </source>
</evidence>
<dbReference type="Gene3D" id="3.90.190.20">
    <property type="entry name" value="Mur ligase, C-terminal domain"/>
    <property type="match status" value="1"/>
</dbReference>
<evidence type="ECO:0000259" key="15">
    <source>
        <dbReference type="Pfam" id="PF01225"/>
    </source>
</evidence>
<dbReference type="InterPro" id="IPR036565">
    <property type="entry name" value="Mur-like_cat_sf"/>
</dbReference>
<dbReference type="InterPro" id="IPR036615">
    <property type="entry name" value="Mur_ligase_C_dom_sf"/>
</dbReference>
<name>A0A2S0KMR3_9FIRM</name>
<keyword evidence="7 14" id="KW-0547">Nucleotide-binding</keyword>
<dbReference type="NCBIfam" id="TIGR01082">
    <property type="entry name" value="murC"/>
    <property type="match status" value="1"/>
</dbReference>
<dbReference type="SUPFAM" id="SSF51984">
    <property type="entry name" value="MurCD N-terminal domain"/>
    <property type="match status" value="1"/>
</dbReference>
<dbReference type="InterPro" id="IPR005758">
    <property type="entry name" value="UDP-N-AcMur_Ala_ligase_MurC"/>
</dbReference>
<dbReference type="GO" id="GO:0005524">
    <property type="term" value="F:ATP binding"/>
    <property type="evidence" value="ECO:0007669"/>
    <property type="project" value="UniProtKB-UniRule"/>
</dbReference>
<feature type="binding site" evidence="14">
    <location>
        <begin position="171"/>
        <end position="177"/>
    </location>
    <ligand>
        <name>ATP</name>
        <dbReference type="ChEBI" id="CHEBI:30616"/>
    </ligand>
</feature>
<dbReference type="Pfam" id="PF08245">
    <property type="entry name" value="Mur_ligase_M"/>
    <property type="match status" value="1"/>
</dbReference>
<dbReference type="PANTHER" id="PTHR43445:SF3">
    <property type="entry name" value="UDP-N-ACETYLMURAMATE--L-ALANINE LIGASE"/>
    <property type="match status" value="1"/>
</dbReference>
<reference evidence="19" key="1">
    <citation type="submission" date="2018-02" db="EMBL/GenBank/DDBJ databases">
        <authorList>
            <person name="Holder M.E."/>
            <person name="Ajami N.J."/>
            <person name="Petrosino J.F."/>
        </authorList>
    </citation>
    <scope>NUCLEOTIDE SEQUENCE [LARGE SCALE GENOMIC DNA]</scope>
    <source>
        <strain evidence="19">CCUG 47711</strain>
    </source>
</reference>
<dbReference type="InterPro" id="IPR050061">
    <property type="entry name" value="MurCDEF_pg_biosynth"/>
</dbReference>
<evidence type="ECO:0000256" key="14">
    <source>
        <dbReference type="HAMAP-Rule" id="MF_00046"/>
    </source>
</evidence>
<comment type="catalytic activity">
    <reaction evidence="13 14">
        <text>UDP-N-acetyl-alpha-D-muramate + L-alanine + ATP = UDP-N-acetyl-alpha-D-muramoyl-L-alanine + ADP + phosphate + H(+)</text>
        <dbReference type="Rhea" id="RHEA:23372"/>
        <dbReference type="ChEBI" id="CHEBI:15378"/>
        <dbReference type="ChEBI" id="CHEBI:30616"/>
        <dbReference type="ChEBI" id="CHEBI:43474"/>
        <dbReference type="ChEBI" id="CHEBI:57972"/>
        <dbReference type="ChEBI" id="CHEBI:70757"/>
        <dbReference type="ChEBI" id="CHEBI:83898"/>
        <dbReference type="ChEBI" id="CHEBI:456216"/>
        <dbReference type="EC" id="6.3.2.8"/>
    </reaction>
</comment>
<dbReference type="InterPro" id="IPR000713">
    <property type="entry name" value="Mur_ligase_N"/>
</dbReference>
<dbReference type="GO" id="GO:0009252">
    <property type="term" value="P:peptidoglycan biosynthetic process"/>
    <property type="evidence" value="ECO:0007669"/>
    <property type="project" value="UniProtKB-UniRule"/>
</dbReference>
<keyword evidence="11 14" id="KW-0131">Cell cycle</keyword>
<evidence type="ECO:0000313" key="18">
    <source>
        <dbReference type="EMBL" id="AVM42289.1"/>
    </source>
</evidence>
<evidence type="ECO:0000256" key="6">
    <source>
        <dbReference type="ARBA" id="ARBA00022618"/>
    </source>
</evidence>
<dbReference type="Pfam" id="PF02875">
    <property type="entry name" value="Mur_ligase_C"/>
    <property type="match status" value="1"/>
</dbReference>
<comment type="function">
    <text evidence="14">Cell wall formation.</text>
</comment>
<organism evidence="18 19">
    <name type="scientific">Fastidiosipila sanguinis</name>
    <dbReference type="NCBI Taxonomy" id="236753"/>
    <lineage>
        <taxon>Bacteria</taxon>
        <taxon>Bacillati</taxon>
        <taxon>Bacillota</taxon>
        <taxon>Clostridia</taxon>
        <taxon>Eubacteriales</taxon>
        <taxon>Oscillospiraceae</taxon>
        <taxon>Fastidiosipila</taxon>
    </lineage>
</organism>
<evidence type="ECO:0000256" key="4">
    <source>
        <dbReference type="ARBA" id="ARBA00022490"/>
    </source>
</evidence>
<dbReference type="EC" id="6.3.2.8" evidence="3 14"/>
<evidence type="ECO:0000259" key="17">
    <source>
        <dbReference type="Pfam" id="PF08245"/>
    </source>
</evidence>
<keyword evidence="8 14" id="KW-0067">ATP-binding</keyword>
<dbReference type="Pfam" id="PF01225">
    <property type="entry name" value="Mur_ligase"/>
    <property type="match status" value="1"/>
</dbReference>
<evidence type="ECO:0000256" key="10">
    <source>
        <dbReference type="ARBA" id="ARBA00022984"/>
    </source>
</evidence>
<evidence type="ECO:0000259" key="16">
    <source>
        <dbReference type="Pfam" id="PF02875"/>
    </source>
</evidence>
<dbReference type="GO" id="GO:0005737">
    <property type="term" value="C:cytoplasm"/>
    <property type="evidence" value="ECO:0007669"/>
    <property type="project" value="UniProtKB-SubCell"/>
</dbReference>
<dbReference type="GO" id="GO:0008763">
    <property type="term" value="F:UDP-N-acetylmuramate-L-alanine ligase activity"/>
    <property type="evidence" value="ECO:0007669"/>
    <property type="project" value="UniProtKB-UniRule"/>
</dbReference>
<dbReference type="SUPFAM" id="SSF53244">
    <property type="entry name" value="MurD-like peptide ligases, peptide-binding domain"/>
    <property type="match status" value="1"/>
</dbReference>
<dbReference type="AlphaFoldDB" id="A0A2S0KMR3"/>
<feature type="domain" description="Mur ligase central" evidence="17">
    <location>
        <begin position="169"/>
        <end position="366"/>
    </location>
</feature>
<dbReference type="EMBL" id="CP027226">
    <property type="protein sequence ID" value="AVM42289.1"/>
    <property type="molecule type" value="Genomic_DNA"/>
</dbReference>
<protein>
    <recommendedName>
        <fullName evidence="3 14">UDP-N-acetylmuramate--L-alanine ligase</fullName>
        <ecNumber evidence="3 14">6.3.2.8</ecNumber>
    </recommendedName>
    <alternativeName>
        <fullName evidence="14">UDP-N-acetylmuramoyl-L-alanine synthetase</fullName>
    </alternativeName>
</protein>
<evidence type="ECO:0000256" key="7">
    <source>
        <dbReference type="ARBA" id="ARBA00022741"/>
    </source>
</evidence>
<evidence type="ECO:0000256" key="2">
    <source>
        <dbReference type="ARBA" id="ARBA00004752"/>
    </source>
</evidence>
<evidence type="ECO:0000256" key="3">
    <source>
        <dbReference type="ARBA" id="ARBA00012211"/>
    </source>
</evidence>
<evidence type="ECO:0000256" key="5">
    <source>
        <dbReference type="ARBA" id="ARBA00022598"/>
    </source>
</evidence>
<dbReference type="GO" id="GO:0051301">
    <property type="term" value="P:cell division"/>
    <property type="evidence" value="ECO:0007669"/>
    <property type="project" value="UniProtKB-KW"/>
</dbReference>
<dbReference type="UniPathway" id="UPA00219"/>
<sequence length="540" mass="61094">MHFLSLCYIDIFILYNLQTLFNYFTTLMTVNTLSDKIFTENKEVFNMNNITTYQNLDLKSGDKIHFIGIGGISMSGLAEIAMSLNFVVSGSDTRSTEHTERLAKSGAKIFYSQLADNITQTQPDLVVYSSAIPENNEELISANNLGIQSVTRAQFLGWLNRRYETVINISGTHGKSTTTSMAALIMMEAGLDPTVHLGADFEYFGGRTIRIGNEKLFISEADEYKRSFWNFFSTTSIILNIDADHLDVYKDIDDIVDSFVRFAGNLAQNGILIIPADGSHKDDFLKKLKILRDQEQTGDLNIYTFGKYNSELSKNEQADYYYDELEYINGIPHFKVYKNSEFYGDFKLKIPGDHNVSNAIAAIAACDLNGATAEAAQRALEKFHGAGGRYDIFGTFEGAKVIADYAHHPTELRATLQAANSMPHNKIWPICQVLNYSRARDYHEDYLDIFKGYEDVVYYKIYSTREWDDLGESVERFAEEFNSRYDNNAVGLNTVDELINFYHGKVQEGDLILFLGPDGVRDAAIDVCRSENGIYFKDQK</sequence>
<evidence type="ECO:0000256" key="1">
    <source>
        <dbReference type="ARBA" id="ARBA00004496"/>
    </source>
</evidence>
<comment type="similarity">
    <text evidence="14">Belongs to the MurCDEF family.</text>
</comment>
<evidence type="ECO:0000256" key="11">
    <source>
        <dbReference type="ARBA" id="ARBA00023306"/>
    </source>
</evidence>
<evidence type="ECO:0000313" key="19">
    <source>
        <dbReference type="Proteomes" id="UP000237947"/>
    </source>
</evidence>
<keyword evidence="9 14" id="KW-0133">Cell shape</keyword>
<gene>
    <name evidence="14 18" type="primary">murC</name>
    <name evidence="18" type="ORF">C5Q98_03160</name>
</gene>
<accession>A0A2S0KMR3</accession>
<feature type="domain" description="Mur ligase C-terminal" evidence="16">
    <location>
        <begin position="388"/>
        <end position="516"/>
    </location>
</feature>
<dbReference type="GO" id="GO:0008360">
    <property type="term" value="P:regulation of cell shape"/>
    <property type="evidence" value="ECO:0007669"/>
    <property type="project" value="UniProtKB-KW"/>
</dbReference>
<evidence type="ECO:0000256" key="9">
    <source>
        <dbReference type="ARBA" id="ARBA00022960"/>
    </source>
</evidence>
<keyword evidence="19" id="KW-1185">Reference proteome</keyword>
<dbReference type="PANTHER" id="PTHR43445">
    <property type="entry name" value="UDP-N-ACETYLMURAMATE--L-ALANINE LIGASE-RELATED"/>
    <property type="match status" value="1"/>
</dbReference>
<keyword evidence="10 14" id="KW-0573">Peptidoglycan synthesis</keyword>
<keyword evidence="6 14" id="KW-0132">Cell division</keyword>
<dbReference type="InterPro" id="IPR013221">
    <property type="entry name" value="Mur_ligase_cen"/>
</dbReference>
<keyword evidence="5 14" id="KW-0436">Ligase</keyword>
<keyword evidence="4 14" id="KW-0963">Cytoplasm</keyword>
<dbReference type="Proteomes" id="UP000237947">
    <property type="component" value="Chromosome"/>
</dbReference>
<dbReference type="KEGG" id="fsa:C5Q98_03160"/>
<evidence type="ECO:0000256" key="8">
    <source>
        <dbReference type="ARBA" id="ARBA00022840"/>
    </source>
</evidence>
<comment type="subcellular location">
    <subcellularLocation>
        <location evidence="1 14">Cytoplasm</location>
    </subcellularLocation>
</comment>
<keyword evidence="12 14" id="KW-0961">Cell wall biogenesis/degradation</keyword>
<comment type="pathway">
    <text evidence="2 14">Cell wall biogenesis; peptidoglycan biosynthesis.</text>
</comment>
<dbReference type="SUPFAM" id="SSF53623">
    <property type="entry name" value="MurD-like peptide ligases, catalytic domain"/>
    <property type="match status" value="1"/>
</dbReference>